<dbReference type="SUPFAM" id="SSF52540">
    <property type="entry name" value="P-loop containing nucleoside triphosphate hydrolases"/>
    <property type="match status" value="1"/>
</dbReference>
<comment type="caution">
    <text evidence="3">The sequence shown here is derived from an EMBL/GenBank/DDBJ whole genome shotgun (WGS) entry which is preliminary data.</text>
</comment>
<dbReference type="PROSITE" id="PS50837">
    <property type="entry name" value="NACHT"/>
    <property type="match status" value="1"/>
</dbReference>
<evidence type="ECO:0000256" key="1">
    <source>
        <dbReference type="ARBA" id="ARBA00007448"/>
    </source>
</evidence>
<dbReference type="InterPro" id="IPR050747">
    <property type="entry name" value="Mitochondrial_chaperone_BCS1"/>
</dbReference>
<comment type="similarity">
    <text evidence="1">Belongs to the AAA ATPase family. BCS1 subfamily.</text>
</comment>
<organism evidence="3 4">
    <name type="scientific">Microtetraspora glauca</name>
    <dbReference type="NCBI Taxonomy" id="1996"/>
    <lineage>
        <taxon>Bacteria</taxon>
        <taxon>Bacillati</taxon>
        <taxon>Actinomycetota</taxon>
        <taxon>Actinomycetes</taxon>
        <taxon>Streptosporangiales</taxon>
        <taxon>Streptosporangiaceae</taxon>
        <taxon>Microtetraspora</taxon>
    </lineage>
</organism>
<dbReference type="InterPro" id="IPR003593">
    <property type="entry name" value="AAA+_ATPase"/>
</dbReference>
<keyword evidence="4" id="KW-1185">Reference proteome</keyword>
<dbReference type="Gene3D" id="3.40.50.300">
    <property type="entry name" value="P-loop containing nucleotide triphosphate hydrolases"/>
    <property type="match status" value="1"/>
</dbReference>
<accession>A0ABV3GTK2</accession>
<proteinExistence type="inferred from homology"/>
<dbReference type="Proteomes" id="UP001551675">
    <property type="component" value="Unassembled WGS sequence"/>
</dbReference>
<feature type="domain" description="NACHT" evidence="2">
    <location>
        <begin position="191"/>
        <end position="215"/>
    </location>
</feature>
<dbReference type="PANTHER" id="PTHR23070">
    <property type="entry name" value="BCS1 AAA-TYPE ATPASE"/>
    <property type="match status" value="1"/>
</dbReference>
<name>A0ABV3GTK2_MICGL</name>
<reference evidence="3 4" key="1">
    <citation type="submission" date="2024-06" db="EMBL/GenBank/DDBJ databases">
        <title>The Natural Products Discovery Center: Release of the First 8490 Sequenced Strains for Exploring Actinobacteria Biosynthetic Diversity.</title>
        <authorList>
            <person name="Kalkreuter E."/>
            <person name="Kautsar S.A."/>
            <person name="Yang D."/>
            <person name="Bader C.D."/>
            <person name="Teijaro C.N."/>
            <person name="Fluegel L."/>
            <person name="Davis C.M."/>
            <person name="Simpson J.R."/>
            <person name="Lauterbach L."/>
            <person name="Steele A.D."/>
            <person name="Gui C."/>
            <person name="Meng S."/>
            <person name="Li G."/>
            <person name="Viehrig K."/>
            <person name="Ye F."/>
            <person name="Su P."/>
            <person name="Kiefer A.F."/>
            <person name="Nichols A."/>
            <person name="Cepeda A.J."/>
            <person name="Yan W."/>
            <person name="Fan B."/>
            <person name="Jiang Y."/>
            <person name="Adhikari A."/>
            <person name="Zheng C.-J."/>
            <person name="Schuster L."/>
            <person name="Cowan T.M."/>
            <person name="Smanski M.J."/>
            <person name="Chevrette M.G."/>
            <person name="De Carvalho L.P.S."/>
            <person name="Shen B."/>
        </authorList>
    </citation>
    <scope>NUCLEOTIDE SEQUENCE [LARGE SCALE GENOMIC DNA]</scope>
    <source>
        <strain evidence="3 4">NPDC050100</strain>
    </source>
</reference>
<dbReference type="RefSeq" id="WP_358142123.1">
    <property type="nucleotide sequence ID" value="NZ_JBFALK010000038.1"/>
</dbReference>
<dbReference type="EMBL" id="JBFALK010000038">
    <property type="protein sequence ID" value="MEV0974949.1"/>
    <property type="molecule type" value="Genomic_DNA"/>
</dbReference>
<evidence type="ECO:0000259" key="2">
    <source>
        <dbReference type="PROSITE" id="PS50837"/>
    </source>
</evidence>
<dbReference type="Pfam" id="PF00004">
    <property type="entry name" value="AAA"/>
    <property type="match status" value="2"/>
</dbReference>
<dbReference type="InterPro" id="IPR003959">
    <property type="entry name" value="ATPase_AAA_core"/>
</dbReference>
<evidence type="ECO:0000313" key="4">
    <source>
        <dbReference type="Proteomes" id="UP001551675"/>
    </source>
</evidence>
<protein>
    <submittedName>
        <fullName evidence="3">DUF5925 domain-containing protein</fullName>
    </submittedName>
</protein>
<dbReference type="InterPro" id="IPR007111">
    <property type="entry name" value="NACHT_NTPase"/>
</dbReference>
<gene>
    <name evidence="3" type="ORF">AB0I59_40710</name>
</gene>
<dbReference type="SMART" id="SM00382">
    <property type="entry name" value="AAA"/>
    <property type="match status" value="1"/>
</dbReference>
<sequence>MSIVKEVDFSSSPEPREPLPMNVWLDDGDSPADVIDALALSPFATGTQPWSRSTTVDRVRLDAATVPPGGRVLRVAQHSDGHESRLISGEGWTLRVVRYSSRSATFTVTATSEELARSVLDEATRGAEDTSAKDEDHVAMGFVWLSDHGKRRSAKPITTSPWDGIRPNYPRAAKTRLDQLMAITPKDVNGRLLLLHGPPGTGKTTLLRTLAREWAGWCQVDCVLDPERLFNNPGYLMDVAVGCDCPDHDEEHRWRMLVLEDCDELIRAEAKQSTGQGLSRLLNLTDGLLGQGRDVLVAITTNEDLNQLHPAVVRPGRCLAQIEIGRLAPDEAAAWLNTSDGTSGTASGASGSPYGAAGIGPEGATLAELFALREGRGLAAPETTTSTGLYL</sequence>
<dbReference type="InterPro" id="IPR045969">
    <property type="entry name" value="DUF5925"/>
</dbReference>
<dbReference type="Pfam" id="PF19347">
    <property type="entry name" value="DUF5925"/>
    <property type="match status" value="1"/>
</dbReference>
<dbReference type="InterPro" id="IPR027417">
    <property type="entry name" value="P-loop_NTPase"/>
</dbReference>
<evidence type="ECO:0000313" key="3">
    <source>
        <dbReference type="EMBL" id="MEV0974949.1"/>
    </source>
</evidence>